<dbReference type="EMBL" id="KL198059">
    <property type="protein sequence ID" value="KDQ11385.1"/>
    <property type="molecule type" value="Genomic_DNA"/>
</dbReference>
<sequence>MACKLAESCRQSTLSPRLLGQCETAACGAHLYLTGCLGISLVAGSSWRGGAPHTRRGCGPPLCSTLMMSLSSFGLDAIGYARELLRAGGIIFVLPRELQKTRVAPVSPICNLQLFAYLTTIRCNWRRASVHFLPSAIAAGEGRCVM</sequence>
<dbReference type="Proteomes" id="UP000027195">
    <property type="component" value="Unassembled WGS sequence"/>
</dbReference>
<dbReference type="HOGENOM" id="CLU_1777137_0_0_1"/>
<name>A0A067M9M7_BOTB1</name>
<evidence type="ECO:0000313" key="1">
    <source>
        <dbReference type="EMBL" id="KDQ11385.1"/>
    </source>
</evidence>
<accession>A0A067M9M7</accession>
<proteinExistence type="predicted"/>
<protein>
    <submittedName>
        <fullName evidence="1">Uncharacterized protein</fullName>
    </submittedName>
</protein>
<dbReference type="AlphaFoldDB" id="A0A067M9M7"/>
<organism evidence="1 2">
    <name type="scientific">Botryobasidium botryosum (strain FD-172 SS1)</name>
    <dbReference type="NCBI Taxonomy" id="930990"/>
    <lineage>
        <taxon>Eukaryota</taxon>
        <taxon>Fungi</taxon>
        <taxon>Dikarya</taxon>
        <taxon>Basidiomycota</taxon>
        <taxon>Agaricomycotina</taxon>
        <taxon>Agaricomycetes</taxon>
        <taxon>Cantharellales</taxon>
        <taxon>Botryobasidiaceae</taxon>
        <taxon>Botryobasidium</taxon>
    </lineage>
</organism>
<keyword evidence="2" id="KW-1185">Reference proteome</keyword>
<gene>
    <name evidence="1" type="ORF">BOTBODRAFT_459618</name>
</gene>
<reference evidence="2" key="1">
    <citation type="journal article" date="2014" name="Proc. Natl. Acad. Sci. U.S.A.">
        <title>Extensive sampling of basidiomycete genomes demonstrates inadequacy of the white-rot/brown-rot paradigm for wood decay fungi.</title>
        <authorList>
            <person name="Riley R."/>
            <person name="Salamov A.A."/>
            <person name="Brown D.W."/>
            <person name="Nagy L.G."/>
            <person name="Floudas D."/>
            <person name="Held B.W."/>
            <person name="Levasseur A."/>
            <person name="Lombard V."/>
            <person name="Morin E."/>
            <person name="Otillar R."/>
            <person name="Lindquist E.A."/>
            <person name="Sun H."/>
            <person name="LaButti K.M."/>
            <person name="Schmutz J."/>
            <person name="Jabbour D."/>
            <person name="Luo H."/>
            <person name="Baker S.E."/>
            <person name="Pisabarro A.G."/>
            <person name="Walton J.D."/>
            <person name="Blanchette R.A."/>
            <person name="Henrissat B."/>
            <person name="Martin F."/>
            <person name="Cullen D."/>
            <person name="Hibbett D.S."/>
            <person name="Grigoriev I.V."/>
        </authorList>
    </citation>
    <scope>NUCLEOTIDE SEQUENCE [LARGE SCALE GENOMIC DNA]</scope>
    <source>
        <strain evidence="2">FD-172 SS1</strain>
    </source>
</reference>
<dbReference type="InParanoid" id="A0A067M9M7"/>
<evidence type="ECO:0000313" key="2">
    <source>
        <dbReference type="Proteomes" id="UP000027195"/>
    </source>
</evidence>